<name>A0A133V7I3_9EURY</name>
<gene>
    <name evidence="1" type="ORF">AKJ43_01855</name>
</gene>
<evidence type="ECO:0000313" key="2">
    <source>
        <dbReference type="Proteomes" id="UP000070400"/>
    </source>
</evidence>
<evidence type="ECO:0000313" key="1">
    <source>
        <dbReference type="EMBL" id="KXB02410.1"/>
    </source>
</evidence>
<proteinExistence type="predicted"/>
<protein>
    <submittedName>
        <fullName evidence="1">Uncharacterized protein</fullName>
    </submittedName>
</protein>
<keyword evidence="2" id="KW-1185">Reference proteome</keyword>
<organism evidence="1 2">
    <name type="scientific">candidate division MSBL1 archaeon SCGC-AAA261D19</name>
    <dbReference type="NCBI Taxonomy" id="1698273"/>
    <lineage>
        <taxon>Archaea</taxon>
        <taxon>Methanobacteriati</taxon>
        <taxon>Methanobacteriota</taxon>
        <taxon>candidate division MSBL1</taxon>
    </lineage>
</organism>
<accession>A0A133V7I3</accession>
<comment type="caution">
    <text evidence="1">The sequence shown here is derived from an EMBL/GenBank/DDBJ whole genome shotgun (WGS) entry which is preliminary data.</text>
</comment>
<dbReference type="AlphaFoldDB" id="A0A133V7I3"/>
<reference evidence="1 2" key="1">
    <citation type="journal article" date="2016" name="Sci. Rep.">
        <title>Metabolic traits of an uncultured archaeal lineage -MSBL1- from brine pools of the Red Sea.</title>
        <authorList>
            <person name="Mwirichia R."/>
            <person name="Alam I."/>
            <person name="Rashid M."/>
            <person name="Vinu M."/>
            <person name="Ba-Alawi W."/>
            <person name="Anthony Kamau A."/>
            <person name="Kamanda Ngugi D."/>
            <person name="Goker M."/>
            <person name="Klenk H.P."/>
            <person name="Bajic V."/>
            <person name="Stingl U."/>
        </authorList>
    </citation>
    <scope>NUCLEOTIDE SEQUENCE [LARGE SCALE GENOMIC DNA]</scope>
    <source>
        <strain evidence="1">SCGC-AAA261D19</strain>
    </source>
</reference>
<dbReference type="Proteomes" id="UP000070400">
    <property type="component" value="Unassembled WGS sequence"/>
</dbReference>
<sequence>MPSFQLQPNREGCPCASIGMPENTVISGRLPDNSLKLDLTIKNLEVTADARYYLLRDRMESFRKNLGDVKDAWKYAEYVVAYLQVWTGKRVELNESRSRALFQIAWALHELSNFGSSDYLATSRALSNYPQLDRLLEGCSAEVIVEPIKEGEIQDLSEKADAAVRHLRDAGSKLRSAVSEMRELKQFKPKKQIELISNRLIALQGRIKNSSSEDIEKEFNEGSS</sequence>
<dbReference type="EMBL" id="LHXX01000016">
    <property type="protein sequence ID" value="KXB02410.1"/>
    <property type="molecule type" value="Genomic_DNA"/>
</dbReference>